<dbReference type="AlphaFoldDB" id="A0A0U5H791"/>
<dbReference type="GeneID" id="26660493"/>
<name>A0A0U5H791_9EURY</name>
<dbReference type="EMBL" id="LN831303">
    <property type="protein sequence ID" value="CQH63685.1"/>
    <property type="molecule type" value="Genomic_DNA"/>
</dbReference>
<evidence type="ECO:0000313" key="2">
    <source>
        <dbReference type="Proteomes" id="UP000066737"/>
    </source>
</evidence>
<keyword evidence="2" id="KW-1185">Reference proteome</keyword>
<proteinExistence type="predicted"/>
<reference evidence="2" key="1">
    <citation type="journal article" date="2016" name="Environ. Microbiol.">
        <title>The complete genome of a viable archaeum isolated from 123-million-year-old rock salt.</title>
        <authorList>
            <person name="Jaakkola S.T."/>
            <person name="Pfeiffer F."/>
            <person name="Ravantti J.J."/>
            <person name="Guo Q."/>
            <person name="Liu Y."/>
            <person name="Chen X."/>
            <person name="Ma H."/>
            <person name="Yang C."/>
            <person name="Oksanen H.M."/>
            <person name="Bamford D.H."/>
        </authorList>
    </citation>
    <scope>NUCLEOTIDE SEQUENCE</scope>
    <source>
        <strain evidence="2">JI20-1</strain>
        <plasmid evidence="2">Plasmid pSTJ001</plasmid>
    </source>
</reference>
<geneLocation type="plasmid" evidence="2">
    <name>pSTJ001</name>
</geneLocation>
<sequence length="132" mass="14725">MATDAKTTPHPETPVRLTTHREGPQNVVYELNIHNETRQQVLDAYDADNVDDLASQHTKPGREVVDVRLGVIAGRGDDATFHTDHDLLKRVDGVTDTLAAAFVNEYGDLEQFEHRLKAADVWIEPDATPNSR</sequence>
<gene>
    <name evidence="1" type="ORF">HHUB_4156</name>
</gene>
<organism evidence="1 2">
    <name type="scientific">Halobacterium hubeiense</name>
    <dbReference type="NCBI Taxonomy" id="1407499"/>
    <lineage>
        <taxon>Archaea</taxon>
        <taxon>Methanobacteriati</taxon>
        <taxon>Methanobacteriota</taxon>
        <taxon>Stenosarchaea group</taxon>
        <taxon>Halobacteria</taxon>
        <taxon>Halobacteriales</taxon>
        <taxon>Halobacteriaceae</taxon>
        <taxon>Halobacterium</taxon>
    </lineage>
</organism>
<dbReference type="Proteomes" id="UP000066737">
    <property type="component" value="Plasmid pSTJ001"/>
</dbReference>
<dbReference type="KEGG" id="hhb:Hhub_4156"/>
<dbReference type="RefSeq" id="WP_059058553.1">
    <property type="nucleotide sequence ID" value="NZ_CEML01000004.1"/>
</dbReference>
<accession>A0A0U5H791</accession>
<evidence type="ECO:0000313" key="1">
    <source>
        <dbReference type="EMBL" id="CQH63685.1"/>
    </source>
</evidence>
<protein>
    <submittedName>
        <fullName evidence="1">Uncharacterized protein</fullName>
    </submittedName>
</protein>